<feature type="region of interest" description="Disordered" evidence="1">
    <location>
        <begin position="172"/>
        <end position="224"/>
    </location>
</feature>
<feature type="region of interest" description="Disordered" evidence="1">
    <location>
        <begin position="933"/>
        <end position="1044"/>
    </location>
</feature>
<dbReference type="STRING" id="37992.A0A4Z0YTS8"/>
<dbReference type="InterPro" id="IPR056632">
    <property type="entry name" value="DUF7730"/>
</dbReference>
<name>A0A4Z0YTS8_9PEZI</name>
<keyword evidence="4" id="KW-1185">Reference proteome</keyword>
<accession>A0A4Z0YTS8</accession>
<dbReference type="Proteomes" id="UP000297716">
    <property type="component" value="Unassembled WGS sequence"/>
</dbReference>
<dbReference type="GO" id="GO:0000964">
    <property type="term" value="P:mitochondrial RNA 5'-end processing"/>
    <property type="evidence" value="ECO:0007669"/>
    <property type="project" value="TreeGrafter"/>
</dbReference>
<dbReference type="PANTHER" id="PTHR31014">
    <property type="entry name" value="MITOCHONDRIAL TRANSLATION SYSTEM COMPONENT PET127-RELATED"/>
    <property type="match status" value="1"/>
</dbReference>
<proteinExistence type="predicted"/>
<feature type="region of interest" description="Disordered" evidence="1">
    <location>
        <begin position="1332"/>
        <end position="1351"/>
    </location>
</feature>
<dbReference type="InterPro" id="IPR013943">
    <property type="entry name" value="Pet127"/>
</dbReference>
<dbReference type="Pfam" id="PF24864">
    <property type="entry name" value="DUF7730"/>
    <property type="match status" value="1"/>
</dbReference>
<dbReference type="Pfam" id="PF08634">
    <property type="entry name" value="Pet127"/>
    <property type="match status" value="1"/>
</dbReference>
<feature type="compositionally biased region" description="Polar residues" evidence="1">
    <location>
        <begin position="251"/>
        <end position="264"/>
    </location>
</feature>
<protein>
    <recommendedName>
        <fullName evidence="2">DUF7730 domain-containing protein</fullName>
    </recommendedName>
</protein>
<evidence type="ECO:0000259" key="2">
    <source>
        <dbReference type="Pfam" id="PF24864"/>
    </source>
</evidence>
<comment type="caution">
    <text evidence="3">The sequence shown here is derived from an EMBL/GenBank/DDBJ whole genome shotgun (WGS) entry which is preliminary data.</text>
</comment>
<feature type="compositionally biased region" description="Basic and acidic residues" evidence="1">
    <location>
        <begin position="373"/>
        <end position="383"/>
    </location>
</feature>
<dbReference type="PANTHER" id="PTHR31014:SF0">
    <property type="entry name" value="MITOCHONDRIAL TRANSLATION SYSTEM COMPONENT PET127-RELATED"/>
    <property type="match status" value="1"/>
</dbReference>
<reference evidence="3 4" key="1">
    <citation type="submission" date="2019-03" db="EMBL/GenBank/DDBJ databases">
        <title>Draft genome sequence of Xylaria hypoxylon DSM 108379, a ubiquitous saprotrophic-parasitic fungi on hardwood.</title>
        <authorList>
            <person name="Buettner E."/>
            <person name="Leonhardt S."/>
            <person name="Gebauer A.M."/>
            <person name="Liers C."/>
            <person name="Hofrichter M."/>
            <person name="Kellner H."/>
        </authorList>
    </citation>
    <scope>NUCLEOTIDE SEQUENCE [LARGE SCALE GENOMIC DNA]</scope>
    <source>
        <strain evidence="3 4">DSM 108379</strain>
    </source>
</reference>
<dbReference type="EMBL" id="SKBN01000094">
    <property type="protein sequence ID" value="TGJ83428.1"/>
    <property type="molecule type" value="Genomic_DNA"/>
</dbReference>
<evidence type="ECO:0000256" key="1">
    <source>
        <dbReference type="SAM" id="MobiDB-lite"/>
    </source>
</evidence>
<dbReference type="OrthoDB" id="10249045at2759"/>
<feature type="compositionally biased region" description="Low complexity" evidence="1">
    <location>
        <begin position="1164"/>
        <end position="1176"/>
    </location>
</feature>
<gene>
    <name evidence="3" type="ORF">E0Z10_g5342</name>
</gene>
<feature type="domain" description="DUF7730" evidence="2">
    <location>
        <begin position="30"/>
        <end position="101"/>
    </location>
</feature>
<feature type="compositionally biased region" description="Polar residues" evidence="1">
    <location>
        <begin position="346"/>
        <end position="359"/>
    </location>
</feature>
<organism evidence="3 4">
    <name type="scientific">Xylaria hypoxylon</name>
    <dbReference type="NCBI Taxonomy" id="37992"/>
    <lineage>
        <taxon>Eukaryota</taxon>
        <taxon>Fungi</taxon>
        <taxon>Dikarya</taxon>
        <taxon>Ascomycota</taxon>
        <taxon>Pezizomycotina</taxon>
        <taxon>Sordariomycetes</taxon>
        <taxon>Xylariomycetidae</taxon>
        <taxon>Xylariales</taxon>
        <taxon>Xylariaceae</taxon>
        <taxon>Xylaria</taxon>
    </lineage>
</organism>
<feature type="compositionally biased region" description="Polar residues" evidence="1">
    <location>
        <begin position="1006"/>
        <end position="1021"/>
    </location>
</feature>
<sequence length="1351" mass="151213">MTSLEVGFHLSGGYSQYYDSHPQAWDISLQITAPEPLSNWNSVFKALAQIKQLRSLVVVVWASGDRRHEFKAREPELMDIPSRMTGLKKFEVWLPWKEENGGVFSQHADKKSSPYVVRRKFENRERFGTVKYVLQLFAFRTIRNVSISHPTSIIARRRIVASDHARPLSTTLACREADTPGASGVATDIKVQKVSPSPPQKRKKKKKPLEEASNRTASPESDTERQLKVLQGALSALQHVLSTQGVDVSQIPATNSNTHTTSAPKFTAKAKSKPKPRPMAKAVKGDKVPKAAATPDASTEKIMNAEAESQPDGAVQPSAPNPKAARPKTPVNKNRASAKPKPHYKLTSSSRPTKSSAINAPTIRRIMPKRKKQSETPEGHSESLPKPANLGIPFTMMAMPFSDRNASRPKSVPTSPIKLPDKVHPGELSLVPIEISQLDVPSLSYGLDRVLFNGGVYQLQDPRSRVYNFDPYLSEIMPVDEFDFNALKEYVTSSKDTTLISIAKQNQKKYTGSTSSMTSMLAHFHFLLSAWRDINVSMLSRTFSPESMQYTKIMRAPAATFLHWKDGTYAIDADKEFDTANILSMLGKSMEKLLTLSKDEYERYRRGNSDQITEEERNAEEAFHYTGFQDFMMRSQLDAYDPRVPGTGMFDLKTRAVISIRMDAKGYQKGLGYEIRKRFGQWVSFEREYYDMIRSAFLKYSLQVRMGRMDGIFVAFHNTQRIFGFQYIPLTEMDLALHGTDNRQLGDHEFKISLKLLNELLNRATQKWPEQSLRLHFETRMSTGAPFMYFFAKPSSPDEIAAVQNAGKASVEAFEKDMLGLVKRAAEDDVEPLIEANDINEEDLDQVAPSPTQEIDSFAAWQEARQMVEEAMGDDEHGVGLVREAIGDALEQSGILRARSLAESREYVNALLGALIGRTSTQGDVATIDLNEEEGVDEDELEELDQNRPPAPLNSEIEPVTLNSALDQGTDMEEGPEGVHSRHTNTNDSSPGRNEHDTLTDFPGTEISSISLGGSPHSGQPTGDAHDMQPHDSQTTSIEDVKEEPKVTAHEIIDTATTAGSHAGKQRDLEEECEEDGDFEEISEAELGGDIGAKQSSEGVGSSALEPLKSLIMRMARRIDEHPVSKTSIYGPQDDASKLKEFERILGRLISHSRTEKLEGGSGDIIQDQDSSSESIPPDCPSADLSGSNEVAFTQDAEKEETPQPAVVEQTQPDQETAESELLALTLTIKNKVNDAYVDRPNELRQDDDWTVEYEIQEVRQPRAKKLYEKLKERRRKDLYDTGDKDTEWYKMFEGNLKKHTQKGRDFRKQETELTEGQPVYTVDTKGPLQWVDVFRRQPSNSNTSDEEPDH</sequence>
<dbReference type="GO" id="GO:0005740">
    <property type="term" value="C:mitochondrial envelope"/>
    <property type="evidence" value="ECO:0007669"/>
    <property type="project" value="TreeGrafter"/>
</dbReference>
<evidence type="ECO:0000313" key="3">
    <source>
        <dbReference type="EMBL" id="TGJ83428.1"/>
    </source>
</evidence>
<evidence type="ECO:0000313" key="4">
    <source>
        <dbReference type="Proteomes" id="UP000297716"/>
    </source>
</evidence>
<feature type="compositionally biased region" description="Basic residues" evidence="1">
    <location>
        <begin position="268"/>
        <end position="278"/>
    </location>
</feature>
<feature type="region of interest" description="Disordered" evidence="1">
    <location>
        <begin position="251"/>
        <end position="389"/>
    </location>
</feature>
<feature type="region of interest" description="Disordered" evidence="1">
    <location>
        <begin position="1156"/>
        <end position="1215"/>
    </location>
</feature>
<feature type="compositionally biased region" description="Acidic residues" evidence="1">
    <location>
        <begin position="933"/>
        <end position="944"/>
    </location>
</feature>